<sequence>MSFEQELQDNIYEPWRYEYVPLRLIKQHLQQKAEHGWTAEEEGDYSTTIQLEVEKVEQFVTRKQREIESRISHCQRGIQNNNLHATTDRSYTSAKETLKEIYFDLEELARFTRYNFMAFQHIIAFHDELTGNDTQQLLADLMSNKPLDTQRFDPLLIKLGELDDEACRQTASSSSPTLSSSTPSISTMSYFWVHEQNITQLQAMLLFHLPEKIESSVTTYYLDNPQSFSMYYNRLQRDDGGTEIRLEQMGQDLVVRRDVYEKDWNCTPIEQKAQAYAGCTAQEFMAFNNNPAAFPLTGIVHSYVKQYGLEPTLAMRCNRIWYGQGSGNGAIVHLDTDIEFSTVVDDDKTPYKFPYALLEATVPSNTTHLMSQLVEMGLAYEVPAFSAFLHGTASLYAPLSLVPWWMRGDMDVDIRNGKDPRYPSTGWMTYSRSLRRPNSIGYLDRQLRIHRLSAQDARVHALDHLRRTPSFRSASSTPMSAMEREPLKSSVVDMDRTKSRKSIMQGGVDPVLAAAIPEEEEQAENGGQQGDDNANGKKKKKKIKVWLEPKVFFANERTFIHWLQFSALILVAALTLLNFGDRISTIAGAVFFGISMGIALYAFGRFRYRAHQIKTRPMIRYDDIWGPIGLTTLLVGAIILNFILRYMHPSGSSTYLGINNSTRQQTY</sequence>
<dbReference type="InterPro" id="IPR004331">
    <property type="entry name" value="SPX_dom"/>
</dbReference>
<evidence type="ECO:0000256" key="3">
    <source>
        <dbReference type="ARBA" id="ARBA00022692"/>
    </source>
</evidence>
<dbReference type="PANTHER" id="PTHR46140:SF1">
    <property type="entry name" value="VACUOLAR TRANSPORTER CHAPERONE COMPLEX SUBUNIT 4-RELATED"/>
    <property type="match status" value="1"/>
</dbReference>
<dbReference type="InterPro" id="IPR051572">
    <property type="entry name" value="VTC_Complex_Subunit"/>
</dbReference>
<evidence type="ECO:0000256" key="6">
    <source>
        <dbReference type="SAM" id="MobiDB-lite"/>
    </source>
</evidence>
<protein>
    <submittedName>
        <fullName evidence="9">Vtc4p</fullName>
    </submittedName>
</protein>
<accession>A0A068SG12</accession>
<evidence type="ECO:0000256" key="4">
    <source>
        <dbReference type="ARBA" id="ARBA00022989"/>
    </source>
</evidence>
<keyword evidence="2" id="KW-0926">Vacuole</keyword>
<dbReference type="Gene3D" id="3.20.100.30">
    <property type="entry name" value="VTC, catalytic tunnel domain"/>
    <property type="match status" value="1"/>
</dbReference>
<keyword evidence="4 7" id="KW-1133">Transmembrane helix</keyword>
<feature type="region of interest" description="Disordered" evidence="6">
    <location>
        <begin position="520"/>
        <end position="539"/>
    </location>
</feature>
<organism evidence="9 10">
    <name type="scientific">Lichtheimia corymbifera JMRC:FSU:9682</name>
    <dbReference type="NCBI Taxonomy" id="1263082"/>
    <lineage>
        <taxon>Eukaryota</taxon>
        <taxon>Fungi</taxon>
        <taxon>Fungi incertae sedis</taxon>
        <taxon>Mucoromycota</taxon>
        <taxon>Mucoromycotina</taxon>
        <taxon>Mucoromycetes</taxon>
        <taxon>Mucorales</taxon>
        <taxon>Lichtheimiaceae</taxon>
        <taxon>Lichtheimia</taxon>
    </lineage>
</organism>
<evidence type="ECO:0000256" key="1">
    <source>
        <dbReference type="ARBA" id="ARBA00004128"/>
    </source>
</evidence>
<evidence type="ECO:0000259" key="8">
    <source>
        <dbReference type="PROSITE" id="PS51382"/>
    </source>
</evidence>
<feature type="transmembrane region" description="Helical" evidence="7">
    <location>
        <begin position="586"/>
        <end position="604"/>
    </location>
</feature>
<dbReference type="PANTHER" id="PTHR46140">
    <property type="entry name" value="VACUOLAR TRANSPORTER CHAPERONE 1-RELATED"/>
    <property type="match status" value="1"/>
</dbReference>
<dbReference type="VEuPathDB" id="FungiDB:LCOR_11541.1"/>
<evidence type="ECO:0000256" key="2">
    <source>
        <dbReference type="ARBA" id="ARBA00022554"/>
    </source>
</evidence>
<dbReference type="Pfam" id="PF09359">
    <property type="entry name" value="VTC"/>
    <property type="match status" value="1"/>
</dbReference>
<feature type="transmembrane region" description="Helical" evidence="7">
    <location>
        <begin position="559"/>
        <end position="579"/>
    </location>
</feature>
<feature type="transmembrane region" description="Helical" evidence="7">
    <location>
        <begin position="624"/>
        <end position="644"/>
    </location>
</feature>
<dbReference type="EMBL" id="CBTN010000105">
    <property type="protein sequence ID" value="CDH60762.1"/>
    <property type="molecule type" value="Genomic_DNA"/>
</dbReference>
<comment type="subcellular location">
    <subcellularLocation>
        <location evidence="1">Vacuole membrane</location>
        <topology evidence="1">Multi-pass membrane protein</topology>
    </subcellularLocation>
</comment>
<dbReference type="InterPro" id="IPR003807">
    <property type="entry name" value="DUF202"/>
</dbReference>
<feature type="domain" description="SPX" evidence="8">
    <location>
        <begin position="1"/>
        <end position="140"/>
    </location>
</feature>
<dbReference type="GO" id="GO:0006799">
    <property type="term" value="P:polyphosphate biosynthetic process"/>
    <property type="evidence" value="ECO:0007669"/>
    <property type="project" value="UniProtKB-ARBA"/>
</dbReference>
<dbReference type="STRING" id="1263082.A0A068SG12"/>
<dbReference type="Pfam" id="PF02656">
    <property type="entry name" value="DUF202"/>
    <property type="match status" value="1"/>
</dbReference>
<dbReference type="OrthoDB" id="2243669at2759"/>
<feature type="compositionally biased region" description="Low complexity" evidence="6">
    <location>
        <begin position="524"/>
        <end position="533"/>
    </location>
</feature>
<keyword evidence="10" id="KW-1185">Reference proteome</keyword>
<evidence type="ECO:0000313" key="9">
    <source>
        <dbReference type="EMBL" id="CDH60762.1"/>
    </source>
</evidence>
<dbReference type="GO" id="GO:0005774">
    <property type="term" value="C:vacuolar membrane"/>
    <property type="evidence" value="ECO:0007669"/>
    <property type="project" value="UniProtKB-SubCell"/>
</dbReference>
<keyword evidence="5 7" id="KW-0472">Membrane</keyword>
<evidence type="ECO:0000313" key="10">
    <source>
        <dbReference type="Proteomes" id="UP000027586"/>
    </source>
</evidence>
<dbReference type="Proteomes" id="UP000027586">
    <property type="component" value="Unassembled WGS sequence"/>
</dbReference>
<dbReference type="PROSITE" id="PS51382">
    <property type="entry name" value="SPX"/>
    <property type="match status" value="1"/>
</dbReference>
<keyword evidence="3 7" id="KW-0812">Transmembrane</keyword>
<evidence type="ECO:0000256" key="7">
    <source>
        <dbReference type="SAM" id="Phobius"/>
    </source>
</evidence>
<comment type="caution">
    <text evidence="9">The sequence shown here is derived from an EMBL/GenBank/DDBJ whole genome shotgun (WGS) entry which is preliminary data.</text>
</comment>
<dbReference type="AlphaFoldDB" id="A0A068SG12"/>
<reference evidence="9" key="1">
    <citation type="submission" date="2013-08" db="EMBL/GenBank/DDBJ databases">
        <title>Gene expansion shapes genome architecture in the human pathogen Lichtheimia corymbifera: an evolutionary genomics analysis in the ancient terrestrial Mucorales (Mucoromycotina).</title>
        <authorList>
            <person name="Schwartze V.U."/>
            <person name="Winter S."/>
            <person name="Shelest E."/>
            <person name="Marcet-Houben M."/>
            <person name="Horn F."/>
            <person name="Wehner S."/>
            <person name="Hoffmann K."/>
            <person name="Riege K."/>
            <person name="Sammeth M."/>
            <person name="Nowrousian M."/>
            <person name="Valiante V."/>
            <person name="Linde J."/>
            <person name="Jacobsen I.D."/>
            <person name="Marz M."/>
            <person name="Brakhage A.A."/>
            <person name="Gabaldon T."/>
            <person name="Bocker S."/>
            <person name="Voigt K."/>
        </authorList>
    </citation>
    <scope>NUCLEOTIDE SEQUENCE [LARGE SCALE GENOMIC DNA]</scope>
    <source>
        <strain evidence="9">FSU 9682</strain>
    </source>
</reference>
<evidence type="ECO:0000256" key="5">
    <source>
        <dbReference type="ARBA" id="ARBA00023136"/>
    </source>
</evidence>
<name>A0A068SG12_9FUNG</name>
<dbReference type="InterPro" id="IPR042267">
    <property type="entry name" value="VTC_sf"/>
</dbReference>
<gene>
    <name evidence="9" type="ORF">LCOR_11541.1</name>
</gene>
<proteinExistence type="predicted"/>
<dbReference type="InterPro" id="IPR018966">
    <property type="entry name" value="VTC_domain"/>
</dbReference>